<feature type="compositionally biased region" description="Polar residues" evidence="1">
    <location>
        <begin position="85"/>
        <end position="100"/>
    </location>
</feature>
<comment type="caution">
    <text evidence="2">The sequence shown here is derived from an EMBL/GenBank/DDBJ whole genome shotgun (WGS) entry which is preliminary data.</text>
</comment>
<evidence type="ECO:0000313" key="2">
    <source>
        <dbReference type="EMBL" id="GAA4056645.1"/>
    </source>
</evidence>
<evidence type="ECO:0000256" key="1">
    <source>
        <dbReference type="SAM" id="MobiDB-lite"/>
    </source>
</evidence>
<reference evidence="3" key="1">
    <citation type="journal article" date="2019" name="Int. J. Syst. Evol. Microbiol.">
        <title>The Global Catalogue of Microorganisms (GCM) 10K type strain sequencing project: providing services to taxonomists for standard genome sequencing and annotation.</title>
        <authorList>
            <consortium name="The Broad Institute Genomics Platform"/>
            <consortium name="The Broad Institute Genome Sequencing Center for Infectious Disease"/>
            <person name="Wu L."/>
            <person name="Ma J."/>
        </authorList>
    </citation>
    <scope>NUCLEOTIDE SEQUENCE [LARGE SCALE GENOMIC DNA]</scope>
    <source>
        <strain evidence="3">JCM 16702</strain>
    </source>
</reference>
<gene>
    <name evidence="2" type="ORF">GCM10022214_05420</name>
</gene>
<feature type="compositionally biased region" description="Basic and acidic residues" evidence="1">
    <location>
        <begin position="56"/>
        <end position="66"/>
    </location>
</feature>
<feature type="compositionally biased region" description="Basic and acidic residues" evidence="1">
    <location>
        <begin position="21"/>
        <end position="35"/>
    </location>
</feature>
<feature type="region of interest" description="Disordered" evidence="1">
    <location>
        <begin position="16"/>
        <end position="100"/>
    </location>
</feature>
<sequence>MDSGLVKEMRLLLTQVGGRARRADGGGRQTGREGVKTPPNPASTIRHLPRRRSRPHHTDELTRQSADRPAYQHRFVHEEDDWQATKLQWSRQVGQGQRAT</sequence>
<accession>A0ABP7V034</accession>
<organism evidence="2 3">
    <name type="scientific">Actinomadura miaoliensis</name>
    <dbReference type="NCBI Taxonomy" id="430685"/>
    <lineage>
        <taxon>Bacteria</taxon>
        <taxon>Bacillati</taxon>
        <taxon>Actinomycetota</taxon>
        <taxon>Actinomycetes</taxon>
        <taxon>Streptosporangiales</taxon>
        <taxon>Thermomonosporaceae</taxon>
        <taxon>Actinomadura</taxon>
    </lineage>
</organism>
<protein>
    <recommendedName>
        <fullName evidence="4">Transposase</fullName>
    </recommendedName>
</protein>
<evidence type="ECO:0008006" key="4">
    <source>
        <dbReference type="Google" id="ProtNLM"/>
    </source>
</evidence>
<name>A0ABP7V034_9ACTN</name>
<evidence type="ECO:0000313" key="3">
    <source>
        <dbReference type="Proteomes" id="UP001500683"/>
    </source>
</evidence>
<proteinExistence type="predicted"/>
<dbReference type="EMBL" id="BAAAZG010000001">
    <property type="protein sequence ID" value="GAA4056645.1"/>
    <property type="molecule type" value="Genomic_DNA"/>
</dbReference>
<keyword evidence="3" id="KW-1185">Reference proteome</keyword>
<dbReference type="Proteomes" id="UP001500683">
    <property type="component" value="Unassembled WGS sequence"/>
</dbReference>